<evidence type="ECO:0000256" key="1">
    <source>
        <dbReference type="ARBA" id="ARBA00001933"/>
    </source>
</evidence>
<evidence type="ECO:0000313" key="11">
    <source>
        <dbReference type="EMBL" id="MBZ5710540.1"/>
    </source>
</evidence>
<protein>
    <recommendedName>
        <fullName evidence="3 8">Cysteine desulfurase</fullName>
        <ecNumber evidence="3 8">2.8.1.7</ecNumber>
    </recommendedName>
</protein>
<dbReference type="InterPro" id="IPR020578">
    <property type="entry name" value="Aminotrans_V_PyrdxlP_BS"/>
</dbReference>
<comment type="catalytic activity">
    <reaction evidence="6 8">
        <text>(sulfur carrier)-H + L-cysteine = (sulfur carrier)-SH + L-alanine</text>
        <dbReference type="Rhea" id="RHEA:43892"/>
        <dbReference type="Rhea" id="RHEA-COMP:14737"/>
        <dbReference type="Rhea" id="RHEA-COMP:14739"/>
        <dbReference type="ChEBI" id="CHEBI:29917"/>
        <dbReference type="ChEBI" id="CHEBI:35235"/>
        <dbReference type="ChEBI" id="CHEBI:57972"/>
        <dbReference type="ChEBI" id="CHEBI:64428"/>
        <dbReference type="EC" id="2.8.1.7"/>
    </reaction>
</comment>
<dbReference type="SUPFAM" id="SSF53383">
    <property type="entry name" value="PLP-dependent transferases"/>
    <property type="match status" value="1"/>
</dbReference>
<name>A0ABS7TQP7_9BACT</name>
<evidence type="ECO:0000256" key="9">
    <source>
        <dbReference type="SAM" id="MobiDB-lite"/>
    </source>
</evidence>
<dbReference type="InterPro" id="IPR015424">
    <property type="entry name" value="PyrdxlP-dep_Trfase"/>
</dbReference>
<dbReference type="Gene3D" id="3.40.640.10">
    <property type="entry name" value="Type I PLP-dependent aspartate aminotransferase-like (Major domain)"/>
    <property type="match status" value="1"/>
</dbReference>
<feature type="domain" description="Aminotransferase class V" evidence="10">
    <location>
        <begin position="352"/>
        <end position="721"/>
    </location>
</feature>
<gene>
    <name evidence="11" type="ORF">K7C98_14870</name>
</gene>
<keyword evidence="12" id="KW-1185">Reference proteome</keyword>
<dbReference type="PANTHER" id="PTHR43586">
    <property type="entry name" value="CYSTEINE DESULFURASE"/>
    <property type="match status" value="1"/>
</dbReference>
<evidence type="ECO:0000256" key="6">
    <source>
        <dbReference type="ARBA" id="ARBA00050776"/>
    </source>
</evidence>
<dbReference type="PANTHER" id="PTHR43586:SF8">
    <property type="entry name" value="CYSTEINE DESULFURASE 1, CHLOROPLASTIC"/>
    <property type="match status" value="1"/>
</dbReference>
<evidence type="ECO:0000256" key="7">
    <source>
        <dbReference type="RuleBase" id="RU004504"/>
    </source>
</evidence>
<dbReference type="EC" id="2.8.1.7" evidence="3 8"/>
<evidence type="ECO:0000313" key="12">
    <source>
        <dbReference type="Proteomes" id="UP001139031"/>
    </source>
</evidence>
<feature type="region of interest" description="Disordered" evidence="9">
    <location>
        <begin position="71"/>
        <end position="191"/>
    </location>
</feature>
<reference evidence="11" key="1">
    <citation type="submission" date="2021-08" db="EMBL/GenBank/DDBJ databases">
        <authorList>
            <person name="Stevens D.C."/>
        </authorList>
    </citation>
    <scope>NUCLEOTIDE SEQUENCE</scope>
    <source>
        <strain evidence="11">DSM 53165</strain>
    </source>
</reference>
<comment type="similarity">
    <text evidence="2 8">Belongs to the class-V pyridoxal-phosphate-dependent aminotransferase family. Csd subfamily.</text>
</comment>
<dbReference type="Gene3D" id="3.90.1150.10">
    <property type="entry name" value="Aspartate Aminotransferase, domain 1"/>
    <property type="match status" value="1"/>
</dbReference>
<evidence type="ECO:0000256" key="5">
    <source>
        <dbReference type="ARBA" id="ARBA00022898"/>
    </source>
</evidence>
<comment type="caution">
    <text evidence="11">The sequence shown here is derived from an EMBL/GenBank/DDBJ whole genome shotgun (WGS) entry which is preliminary data.</text>
</comment>
<dbReference type="InterPro" id="IPR000192">
    <property type="entry name" value="Aminotrans_V_dom"/>
</dbReference>
<sequence length="737" mass="76808">MNTLDPKELGLATSLLPSAAATPTSAAPTPGVALAGAQVPGAPTHPDWDPSALALLVGKMANDLFAAPPGASEAMRASPGLPTQAGAAASPSLPQAEPRTAELSSRPGSPAPPDPARAAHLSLGTGEDAPGPAQAIAARGIGLSSRPGASTTSFAPGDGPRAAELSSRPGASSPSFASGDGARANELSLRPGDVPAPVELVRGLELSLQPDAGATATALAEGEIARALTAVKPMSAPPPTQMPGEFPASPFATPLRLDGLGEVDPAALSLPARAALALVDERFTTPAAAEEAAVPYWLAAPDSVSLPTVDVPTYEVSPLATPLQRSAGMFDAHALRREFPILQERVHGKPLVWLDNAATTQKPRAVIERLARFYERENSNIHRAAHTLAARATDAYESARETVRKFLNAPSTRDIVFVRGATEGINLVAQSWGRRNVAAGDEVVITWLEHHANIVPWQQLCAERGARLRVAPVDDTGQIVLEEYEKLLGPRTRLVALPQVSNALGTITPARTMIEMAHRHGALVLLDGAQAVSHMAVDVQQLGCDFYVFSGHKVFAPTGIGVVFARQTLLDATPPWQGGGNMIADVTFERTAYQPAPARFEAGTGNIADAVGLGAALEWLMRVGLANVARHEHDLLVHGTECLATVPGLTMIGSAPDRAGVLSFVLAGQKTEEVGGLLDRDGIAVRSGHHCAQPILRRLGVEATVRASLAPYNTHEDIDALTAALRRLQAGHGARRG</sequence>
<organism evidence="11 12">
    <name type="scientific">Nannocystis pusilla</name>
    <dbReference type="NCBI Taxonomy" id="889268"/>
    <lineage>
        <taxon>Bacteria</taxon>
        <taxon>Pseudomonadati</taxon>
        <taxon>Myxococcota</taxon>
        <taxon>Polyangia</taxon>
        <taxon>Nannocystales</taxon>
        <taxon>Nannocystaceae</taxon>
        <taxon>Nannocystis</taxon>
    </lineage>
</organism>
<dbReference type="NCBIfam" id="TIGR01979">
    <property type="entry name" value="sufS"/>
    <property type="match status" value="1"/>
</dbReference>
<evidence type="ECO:0000256" key="3">
    <source>
        <dbReference type="ARBA" id="ARBA00012239"/>
    </source>
</evidence>
<dbReference type="Pfam" id="PF00266">
    <property type="entry name" value="Aminotran_5"/>
    <property type="match status" value="1"/>
</dbReference>
<dbReference type="Proteomes" id="UP001139031">
    <property type="component" value="Unassembled WGS sequence"/>
</dbReference>
<dbReference type="InterPro" id="IPR015421">
    <property type="entry name" value="PyrdxlP-dep_Trfase_major"/>
</dbReference>
<comment type="cofactor">
    <cofactor evidence="1 7">
        <name>pyridoxal 5'-phosphate</name>
        <dbReference type="ChEBI" id="CHEBI:597326"/>
    </cofactor>
</comment>
<evidence type="ECO:0000259" key="10">
    <source>
        <dbReference type="Pfam" id="PF00266"/>
    </source>
</evidence>
<keyword evidence="4 8" id="KW-0808">Transferase</keyword>
<dbReference type="RefSeq" id="WP_224192310.1">
    <property type="nucleotide sequence ID" value="NZ_JAIRAU010000017.1"/>
</dbReference>
<dbReference type="CDD" id="cd06453">
    <property type="entry name" value="SufS_like"/>
    <property type="match status" value="1"/>
</dbReference>
<accession>A0ABS7TQP7</accession>
<proteinExistence type="inferred from homology"/>
<evidence type="ECO:0000256" key="4">
    <source>
        <dbReference type="ARBA" id="ARBA00022679"/>
    </source>
</evidence>
<evidence type="ECO:0000256" key="2">
    <source>
        <dbReference type="ARBA" id="ARBA00010447"/>
    </source>
</evidence>
<dbReference type="InterPro" id="IPR015422">
    <property type="entry name" value="PyrdxlP-dep_Trfase_small"/>
</dbReference>
<dbReference type="InterPro" id="IPR010970">
    <property type="entry name" value="Cys_dSase_SufS"/>
</dbReference>
<evidence type="ECO:0000256" key="8">
    <source>
        <dbReference type="RuleBase" id="RU004506"/>
    </source>
</evidence>
<dbReference type="NCBIfam" id="NF041166">
    <property type="entry name" value="f2_encap_cargo1"/>
    <property type="match status" value="1"/>
</dbReference>
<dbReference type="PROSITE" id="PS00595">
    <property type="entry name" value="AA_TRANSFER_CLASS_5"/>
    <property type="match status" value="1"/>
</dbReference>
<comment type="function">
    <text evidence="8">Catalyzes the removal of elemental sulfur and selenium atoms from L-cysteine, L-cystine, L-selenocysteine, and L-selenocystine to produce L-alanine.</text>
</comment>
<dbReference type="GO" id="GO:0031071">
    <property type="term" value="F:cysteine desulfurase activity"/>
    <property type="evidence" value="ECO:0007669"/>
    <property type="project" value="UniProtKB-EC"/>
</dbReference>
<keyword evidence="5 8" id="KW-0663">Pyridoxal phosphate</keyword>
<dbReference type="EMBL" id="JAIRAU010000017">
    <property type="protein sequence ID" value="MBZ5710540.1"/>
    <property type="molecule type" value="Genomic_DNA"/>
</dbReference>